<accession>A0AAV7TF30</accession>
<evidence type="ECO:0000313" key="1">
    <source>
        <dbReference type="EMBL" id="KAJ1175122.1"/>
    </source>
</evidence>
<gene>
    <name evidence="1" type="ORF">NDU88_000413</name>
</gene>
<comment type="caution">
    <text evidence="1">The sequence shown here is derived from an EMBL/GenBank/DDBJ whole genome shotgun (WGS) entry which is preliminary data.</text>
</comment>
<protein>
    <submittedName>
        <fullName evidence="1">Uncharacterized protein</fullName>
    </submittedName>
</protein>
<evidence type="ECO:0000313" key="2">
    <source>
        <dbReference type="Proteomes" id="UP001066276"/>
    </source>
</evidence>
<organism evidence="1 2">
    <name type="scientific">Pleurodeles waltl</name>
    <name type="common">Iberian ribbed newt</name>
    <dbReference type="NCBI Taxonomy" id="8319"/>
    <lineage>
        <taxon>Eukaryota</taxon>
        <taxon>Metazoa</taxon>
        <taxon>Chordata</taxon>
        <taxon>Craniata</taxon>
        <taxon>Vertebrata</taxon>
        <taxon>Euteleostomi</taxon>
        <taxon>Amphibia</taxon>
        <taxon>Batrachia</taxon>
        <taxon>Caudata</taxon>
        <taxon>Salamandroidea</taxon>
        <taxon>Salamandridae</taxon>
        <taxon>Pleurodelinae</taxon>
        <taxon>Pleurodeles</taxon>
    </lineage>
</organism>
<dbReference type="AlphaFoldDB" id="A0AAV7TF30"/>
<keyword evidence="2" id="KW-1185">Reference proteome</keyword>
<reference evidence="1" key="1">
    <citation type="journal article" date="2022" name="bioRxiv">
        <title>Sequencing and chromosome-scale assembly of the giantPleurodeles waltlgenome.</title>
        <authorList>
            <person name="Brown T."/>
            <person name="Elewa A."/>
            <person name="Iarovenko S."/>
            <person name="Subramanian E."/>
            <person name="Araus A.J."/>
            <person name="Petzold A."/>
            <person name="Susuki M."/>
            <person name="Suzuki K.-i.T."/>
            <person name="Hayashi T."/>
            <person name="Toyoda A."/>
            <person name="Oliveira C."/>
            <person name="Osipova E."/>
            <person name="Leigh N.D."/>
            <person name="Simon A."/>
            <person name="Yun M.H."/>
        </authorList>
    </citation>
    <scope>NUCLEOTIDE SEQUENCE</scope>
    <source>
        <strain evidence="1">20211129_DDA</strain>
        <tissue evidence="1">Liver</tissue>
    </source>
</reference>
<proteinExistence type="predicted"/>
<sequence length="138" mass="14049">MCILVPRFQLILCTRAVADAVRRHPCGARVSGVLGMQLVCCILGVARGGTSGVAKGHVGLTAANRCSGSAVSSSVSGHWDVSQRVSGPLVAATGFIGYVRTADNVASEDSFLVLPRVDGAAGGGEWAVGTVSVYRGFS</sequence>
<dbReference type="EMBL" id="JANPWB010000006">
    <property type="protein sequence ID" value="KAJ1175122.1"/>
    <property type="molecule type" value="Genomic_DNA"/>
</dbReference>
<name>A0AAV7TF30_PLEWA</name>
<dbReference type="Proteomes" id="UP001066276">
    <property type="component" value="Chromosome 3_2"/>
</dbReference>